<evidence type="ECO:0000256" key="3">
    <source>
        <dbReference type="PROSITE-ProRule" id="PRU00289"/>
    </source>
</evidence>
<keyword evidence="2 3" id="KW-0067">ATP-binding</keyword>
<evidence type="ECO:0000313" key="6">
    <source>
        <dbReference type="EMBL" id="GIG14274.1"/>
    </source>
</evidence>
<evidence type="ECO:0000256" key="1">
    <source>
        <dbReference type="ARBA" id="ARBA00022741"/>
    </source>
</evidence>
<evidence type="ECO:0000313" key="7">
    <source>
        <dbReference type="Proteomes" id="UP000660339"/>
    </source>
</evidence>
<comment type="caution">
    <text evidence="6">The sequence shown here is derived from an EMBL/GenBank/DDBJ whole genome shotgun (WGS) entry which is preliminary data.</text>
</comment>
<keyword evidence="7" id="KW-1185">Reference proteome</keyword>
<reference evidence="6" key="1">
    <citation type="submission" date="2021-01" db="EMBL/GenBank/DDBJ databases">
        <title>Whole genome shotgun sequence of Catellatospora methionotrophica NBRC 14553.</title>
        <authorList>
            <person name="Komaki H."/>
            <person name="Tamura T."/>
        </authorList>
    </citation>
    <scope>NUCLEOTIDE SEQUENCE</scope>
    <source>
        <strain evidence="6">NBRC 14553</strain>
    </source>
</reference>
<dbReference type="EMBL" id="BONJ01000009">
    <property type="protein sequence ID" value="GIG14274.1"/>
    <property type="molecule type" value="Genomic_DNA"/>
</dbReference>
<evidence type="ECO:0000256" key="2">
    <source>
        <dbReference type="ARBA" id="ARBA00022840"/>
    </source>
</evidence>
<evidence type="ECO:0000259" key="5">
    <source>
        <dbReference type="PROSITE" id="PS50901"/>
    </source>
</evidence>
<gene>
    <name evidence="6" type="ORF">Cme02nite_26060</name>
</gene>
<accession>A0A8J3LEY8</accession>
<feature type="region of interest" description="Disordered" evidence="4">
    <location>
        <begin position="479"/>
        <end position="519"/>
    </location>
</feature>
<dbReference type="GO" id="GO:0003677">
    <property type="term" value="F:DNA binding"/>
    <property type="evidence" value="ECO:0007669"/>
    <property type="project" value="InterPro"/>
</dbReference>
<keyword evidence="1 3" id="KW-0547">Nucleotide-binding</keyword>
<sequence>MAVFGWIGRSADRPIVTAAVVTTRVARLTADSVVGALSVLGLAGINQALGKNPKAVGFAAPISRDGAGWRADVDLPPGVTAGDVMERRDRLASGLSRPLGCVWPEAQPHIHPGRLVLWVGDQDIATAKPATWPLLRGGQVDVFKPLPFGVDPRGRAVLLPMVYSNLLIGSIPGMGKTFSLRVPLVGASLDPLVRLWVFELKGTGDLEPVAKVAERYASGADDDAAEAALIGLRDLRKELSRRADVIKGLPRELCPENKVTRELAARRELGLQILVCAIDECQELFSHPEFGKEAADLAERIIKLGRALGVVLILATQRPDAKSLPTGVSANVGTRFSLRVMGQVENDMVLGTSAYRNGLRATMFTNRDKGVGYLVGATDEPTIVKTYYLDGPAAEKVTDRARALRLAAGTLTGYAAGQDTTAPRDTLLEDILTVLPAGEPKAWSEVIADRLAQLRPDVYGGWGAEQVAAALKPHGVGTGQVFRTDPATGKGANRRGITRDHISRALTERDGKPRRDDAA</sequence>
<evidence type="ECO:0000256" key="4">
    <source>
        <dbReference type="SAM" id="MobiDB-lite"/>
    </source>
</evidence>
<dbReference type="PANTHER" id="PTHR22683:SF41">
    <property type="entry name" value="DNA TRANSLOCASE FTSK"/>
    <property type="match status" value="1"/>
</dbReference>
<dbReference type="PROSITE" id="PS50901">
    <property type="entry name" value="FTSK"/>
    <property type="match status" value="1"/>
</dbReference>
<organism evidence="6 7">
    <name type="scientific">Catellatospora methionotrophica</name>
    <dbReference type="NCBI Taxonomy" id="121620"/>
    <lineage>
        <taxon>Bacteria</taxon>
        <taxon>Bacillati</taxon>
        <taxon>Actinomycetota</taxon>
        <taxon>Actinomycetes</taxon>
        <taxon>Micromonosporales</taxon>
        <taxon>Micromonosporaceae</taxon>
        <taxon>Catellatospora</taxon>
    </lineage>
</organism>
<feature type="domain" description="FtsK" evidence="5">
    <location>
        <begin position="143"/>
        <end position="347"/>
    </location>
</feature>
<dbReference type="SUPFAM" id="SSF52540">
    <property type="entry name" value="P-loop containing nucleoside triphosphate hydrolases"/>
    <property type="match status" value="1"/>
</dbReference>
<feature type="compositionally biased region" description="Basic and acidic residues" evidence="4">
    <location>
        <begin position="497"/>
        <end position="519"/>
    </location>
</feature>
<name>A0A8J3LEY8_9ACTN</name>
<dbReference type="InterPro" id="IPR002543">
    <property type="entry name" value="FtsK_dom"/>
</dbReference>
<protein>
    <recommendedName>
        <fullName evidence="5">FtsK domain-containing protein</fullName>
    </recommendedName>
</protein>
<dbReference type="AlphaFoldDB" id="A0A8J3LEY8"/>
<feature type="binding site" evidence="3">
    <location>
        <begin position="170"/>
        <end position="177"/>
    </location>
    <ligand>
        <name>ATP</name>
        <dbReference type="ChEBI" id="CHEBI:30616"/>
    </ligand>
</feature>
<dbReference type="GO" id="GO:0005524">
    <property type="term" value="F:ATP binding"/>
    <property type="evidence" value="ECO:0007669"/>
    <property type="project" value="UniProtKB-UniRule"/>
</dbReference>
<proteinExistence type="predicted"/>
<dbReference type="PANTHER" id="PTHR22683">
    <property type="entry name" value="SPORULATION PROTEIN RELATED"/>
    <property type="match status" value="1"/>
</dbReference>
<dbReference type="Proteomes" id="UP000660339">
    <property type="component" value="Unassembled WGS sequence"/>
</dbReference>
<dbReference type="Gene3D" id="3.40.50.300">
    <property type="entry name" value="P-loop containing nucleotide triphosphate hydrolases"/>
    <property type="match status" value="1"/>
</dbReference>
<dbReference type="InterPro" id="IPR050206">
    <property type="entry name" value="FtsK/SpoIIIE/SftA"/>
</dbReference>
<dbReference type="InterPro" id="IPR027417">
    <property type="entry name" value="P-loop_NTPase"/>
</dbReference>